<dbReference type="InterPro" id="IPR001064">
    <property type="entry name" value="Beta/gamma_crystallin"/>
</dbReference>
<evidence type="ECO:0000256" key="3">
    <source>
        <dbReference type="ARBA" id="ARBA00022737"/>
    </source>
</evidence>
<comment type="caution">
    <text evidence="7">The sequence shown here is derived from an EMBL/GenBank/DDBJ whole genome shotgun (WGS) entry which is preliminary data.</text>
</comment>
<dbReference type="PROSITE" id="PS50915">
    <property type="entry name" value="CRYSTALLIN_BETA_GAMMA"/>
    <property type="match status" value="1"/>
</dbReference>
<dbReference type="CDD" id="cd04080">
    <property type="entry name" value="CBM6_cellulase-like"/>
    <property type="match status" value="1"/>
</dbReference>
<dbReference type="PROSITE" id="PS51175">
    <property type="entry name" value="CBM6"/>
    <property type="match status" value="1"/>
</dbReference>
<dbReference type="SUPFAM" id="SSF49695">
    <property type="entry name" value="gamma-Crystallin-like"/>
    <property type="match status" value="1"/>
</dbReference>
<dbReference type="SMART" id="SM00606">
    <property type="entry name" value="CBD_IV"/>
    <property type="match status" value="1"/>
</dbReference>
<dbReference type="RefSeq" id="WP_202859512.1">
    <property type="nucleotide sequence ID" value="NZ_JAEUGD010000068.1"/>
</dbReference>
<feature type="domain" description="CBM6" evidence="6">
    <location>
        <begin position="586"/>
        <end position="706"/>
    </location>
</feature>
<evidence type="ECO:0000259" key="6">
    <source>
        <dbReference type="PROSITE" id="PS51175"/>
    </source>
</evidence>
<dbReference type="SUPFAM" id="SSF89260">
    <property type="entry name" value="Collagen-binding domain"/>
    <property type="match status" value="1"/>
</dbReference>
<dbReference type="Gene3D" id="2.60.20.10">
    <property type="entry name" value="Crystallins"/>
    <property type="match status" value="1"/>
</dbReference>
<dbReference type="NCBIfam" id="TIGR04183">
    <property type="entry name" value="Por_Secre_tail"/>
    <property type="match status" value="1"/>
</dbReference>
<dbReference type="InterPro" id="IPR026444">
    <property type="entry name" value="Secre_tail"/>
</dbReference>
<dbReference type="Gene3D" id="2.60.120.260">
    <property type="entry name" value="Galactose-binding domain-like"/>
    <property type="match status" value="1"/>
</dbReference>
<evidence type="ECO:0000259" key="5">
    <source>
        <dbReference type="PROSITE" id="PS50915"/>
    </source>
</evidence>
<dbReference type="SUPFAM" id="SSF55486">
    <property type="entry name" value="Metalloproteases ('zincins'), catalytic domain"/>
    <property type="match status" value="1"/>
</dbReference>
<sequence length="805" mass="86840">MKKIKQLSIITFALLSIGWYAHGQQKNDVVDLGTIGAFQQSLQEKIEKSTSQSRQDMLLGVQTPKQQLDLNVKYQNDENGEFTLVGSVDNVKNSSFYIKLVQGELRGNIVLKDQKLAYEYFSDASGRAYIHEKDIDKVLCIEYPAKSGSKVLDMAESEANFEVAEGVYDLQSLPGAYGCVLLDFDGYYLPPGTGWVNGNALNAAHSGMSDAQIQEAWDLISEDFRPFNVNITTSQAVYDSYPQNRRQRCVFTPTNNAAAGAGGVAFVGGFGYQDWPCWVFILSGKAGGEAASHEIGHTLGLGHDGRTNPSEGYFAGHGDWAPIMGVGYYKPISQWSRGEYAYANNTEDDLSIMAGYVGFRGDDHGNNFGSATNISSNGAGNIDMQYGIIERTGDQDMFRFTCGTGNVYLDINTVNRHGDLDVLVRLYEGSTGNQIGTFNGGGLNTRLEAYLGAGTYYISVDGTGAGNPSTNGYSDYASLGSFWISGTIPPGGSGGVVTLYQHCSYGGYAVGLGEGSYTLADLEARGLANDDASSIKVQAGYQATIYWENNFQGSTLVKTGDDDCLVNEGFNDQLSSIVVSRVTSSSVIEAESYSAMAGVELENCSEGGQNVGYIDQGDWMAYNGINFPSSGTYLIEYRVASANGGGRLSSDLNAGATILGELDIPGTGGWQNWTTISHTVNVSAGTYPFGIYAQVGGWNINWIRITKQGSILNNTGNTSELIKSETEKIDPVIYPNPAKNVINVSFSGEQAKGRITNTLGQTVMELPAISNQEPIDISGLKEGVYLFEIEFDQSRLIKRIVKQAN</sequence>
<dbReference type="Proteomes" id="UP000614216">
    <property type="component" value="Unassembled WGS sequence"/>
</dbReference>
<evidence type="ECO:0000313" key="8">
    <source>
        <dbReference type="Proteomes" id="UP000614216"/>
    </source>
</evidence>
<dbReference type="InterPro" id="IPR006584">
    <property type="entry name" value="Cellulose-bd_IV"/>
</dbReference>
<dbReference type="Gene3D" id="2.60.120.380">
    <property type="match status" value="1"/>
</dbReference>
<dbReference type="GO" id="GO:0008237">
    <property type="term" value="F:metallopeptidase activity"/>
    <property type="evidence" value="ECO:0007669"/>
    <property type="project" value="InterPro"/>
</dbReference>
<feature type="signal peptide" evidence="4">
    <location>
        <begin position="1"/>
        <end position="21"/>
    </location>
</feature>
<keyword evidence="8" id="KW-1185">Reference proteome</keyword>
<protein>
    <submittedName>
        <fullName evidence="7">Carbohydrate-binding protein</fullName>
    </submittedName>
</protein>
<dbReference type="EMBL" id="JAEUGD010000068">
    <property type="protein sequence ID" value="MBL6449966.1"/>
    <property type="molecule type" value="Genomic_DNA"/>
</dbReference>
<keyword evidence="2 4" id="KW-0732">Signal</keyword>
<dbReference type="InterPro" id="IPR005084">
    <property type="entry name" value="CBM6"/>
</dbReference>
<dbReference type="InterPro" id="IPR024079">
    <property type="entry name" value="MetalloPept_cat_dom_sf"/>
</dbReference>
<evidence type="ECO:0000256" key="1">
    <source>
        <dbReference type="ARBA" id="ARBA00009646"/>
    </source>
</evidence>
<dbReference type="Gene3D" id="3.40.390.10">
    <property type="entry name" value="Collagenase (Catalytic Domain)"/>
    <property type="match status" value="1"/>
</dbReference>
<evidence type="ECO:0000313" key="7">
    <source>
        <dbReference type="EMBL" id="MBL6449966.1"/>
    </source>
</evidence>
<organism evidence="7 8">
    <name type="scientific">Fulvivirga marina</name>
    <dbReference type="NCBI Taxonomy" id="2494733"/>
    <lineage>
        <taxon>Bacteria</taxon>
        <taxon>Pseudomonadati</taxon>
        <taxon>Bacteroidota</taxon>
        <taxon>Cytophagia</taxon>
        <taxon>Cytophagales</taxon>
        <taxon>Fulvivirgaceae</taxon>
        <taxon>Fulvivirga</taxon>
    </lineage>
</organism>
<feature type="chain" id="PRO_5037910606" evidence="4">
    <location>
        <begin position="22"/>
        <end position="805"/>
    </location>
</feature>
<gene>
    <name evidence="7" type="ORF">JMN32_26875</name>
</gene>
<evidence type="ECO:0000256" key="2">
    <source>
        <dbReference type="ARBA" id="ARBA00022729"/>
    </source>
</evidence>
<dbReference type="Pfam" id="PF03422">
    <property type="entry name" value="CBM_6"/>
    <property type="match status" value="1"/>
</dbReference>
<feature type="domain" description="Beta/gamma crystallin 'Greek key'" evidence="5">
    <location>
        <begin position="495"/>
        <end position="539"/>
    </location>
</feature>
<proteinExistence type="inferred from homology"/>
<comment type="similarity">
    <text evidence="1">Belongs to the beta/gamma-crystallin family.</text>
</comment>
<dbReference type="AlphaFoldDB" id="A0A937G7R5"/>
<dbReference type="Pfam" id="PF18962">
    <property type="entry name" value="Por_Secre_tail"/>
    <property type="match status" value="1"/>
</dbReference>
<keyword evidence="3" id="KW-0677">Repeat</keyword>
<dbReference type="SUPFAM" id="SSF49785">
    <property type="entry name" value="Galactose-binding domain-like"/>
    <property type="match status" value="1"/>
</dbReference>
<accession>A0A937G7R5</accession>
<dbReference type="InterPro" id="IPR008979">
    <property type="entry name" value="Galactose-bd-like_sf"/>
</dbReference>
<name>A0A937G7R5_9BACT</name>
<dbReference type="GO" id="GO:0030246">
    <property type="term" value="F:carbohydrate binding"/>
    <property type="evidence" value="ECO:0007669"/>
    <property type="project" value="InterPro"/>
</dbReference>
<dbReference type="InterPro" id="IPR011024">
    <property type="entry name" value="G_crystallin-like"/>
</dbReference>
<evidence type="ECO:0000256" key="4">
    <source>
        <dbReference type="SAM" id="SignalP"/>
    </source>
</evidence>
<reference evidence="7" key="1">
    <citation type="submission" date="2021-01" db="EMBL/GenBank/DDBJ databases">
        <title>Fulvivirga kasyanovii gen. nov., sp nov., a novel member of the phylum Bacteroidetes isolated from seawater in a mussel farm.</title>
        <authorList>
            <person name="Zhao L.-H."/>
            <person name="Wang Z.-J."/>
        </authorList>
    </citation>
    <scope>NUCLEOTIDE SEQUENCE</scope>
    <source>
        <strain evidence="7">29W222</strain>
    </source>
</reference>